<evidence type="ECO:0000313" key="3">
    <source>
        <dbReference type="Proteomes" id="UP000222773"/>
    </source>
</evidence>
<evidence type="ECO:0000313" key="2">
    <source>
        <dbReference type="EMBL" id="ASR84046.1"/>
    </source>
</evidence>
<dbReference type="InterPro" id="IPR044038">
    <property type="entry name" value="dATP/dGTP_diPOhydrolase_N"/>
</dbReference>
<name>A0A222ZH49_9CAUD</name>
<gene>
    <name evidence="2" type="primary">41</name>
    <name evidence="2" type="ORF">SEA_TEACUP_41</name>
</gene>
<dbReference type="GeneID" id="79993123"/>
<dbReference type="EMBL" id="MF140432">
    <property type="protein sequence ID" value="ASR84046.1"/>
    <property type="molecule type" value="Genomic_DNA"/>
</dbReference>
<sequence length="169" mass="19305">MTEVRTVSSTGGEKGTKPERYDLIPVEALASVARLYGEGAKKYSEHNWRRGYEWSKSYAALQRHSNEFWKGVDLDPETGEPHLAAVIFHSLTLITFMQEHPDFDDRYARHLAEEQERSEESVAELRRRLTIDPSVHPAASSYSNRTAREEGWVKESDLDHNVVAIKPHG</sequence>
<dbReference type="KEGG" id="vg:79993123"/>
<feature type="domain" description="dATP/dGTP diphosphohydrolase N-terminal" evidence="1">
    <location>
        <begin position="9"/>
        <end position="106"/>
    </location>
</feature>
<dbReference type="Proteomes" id="UP000222773">
    <property type="component" value="Segment"/>
</dbReference>
<evidence type="ECO:0000259" key="1">
    <source>
        <dbReference type="Pfam" id="PF18909"/>
    </source>
</evidence>
<organism evidence="2 3">
    <name type="scientific">Arthrobacter phage Teacup</name>
    <dbReference type="NCBI Taxonomy" id="2015871"/>
    <lineage>
        <taxon>Viruses</taxon>
        <taxon>Duplodnaviria</taxon>
        <taxon>Heunggongvirae</taxon>
        <taxon>Uroviricota</taxon>
        <taxon>Caudoviricetes</taxon>
        <taxon>Gordonvirus</taxon>
        <taxon>Gordonvirus teacup</taxon>
    </lineage>
</organism>
<accession>A0A222ZH49</accession>
<dbReference type="Pfam" id="PF18909">
    <property type="entry name" value="dGTP_diPhyd_N"/>
    <property type="match status" value="1"/>
</dbReference>
<keyword evidence="3" id="KW-1185">Reference proteome</keyword>
<reference evidence="2 3" key="1">
    <citation type="submission" date="2017-05" db="EMBL/GenBank/DDBJ databases">
        <authorList>
            <person name="Otto L."/>
            <person name="Bidlack C."/>
            <person name="Kremp M."/>
            <person name="Pizzorno M."/>
            <person name="Stowe E."/>
            <person name="Krukonis G."/>
            <person name="Stoner T.H."/>
            <person name="Garlena R.A."/>
            <person name="Russell D.A."/>
            <person name="Pope W.H."/>
            <person name="Jacobs-Sera D."/>
            <person name="Hatfull G.F."/>
        </authorList>
    </citation>
    <scope>NUCLEOTIDE SEQUENCE [LARGE SCALE GENOMIC DNA]</scope>
</reference>
<proteinExistence type="predicted"/>
<dbReference type="RefSeq" id="YP_010749783.1">
    <property type="nucleotide sequence ID" value="NC_073326.1"/>
</dbReference>
<protein>
    <recommendedName>
        <fullName evidence="1">dATP/dGTP diphosphohydrolase N-terminal domain-containing protein</fullName>
    </recommendedName>
</protein>